<feature type="region of interest" description="Disordered" evidence="1">
    <location>
        <begin position="134"/>
        <end position="154"/>
    </location>
</feature>
<feature type="region of interest" description="Disordered" evidence="1">
    <location>
        <begin position="75"/>
        <end position="121"/>
    </location>
</feature>
<feature type="compositionally biased region" description="Pro residues" evidence="1">
    <location>
        <begin position="107"/>
        <end position="121"/>
    </location>
</feature>
<proteinExistence type="predicted"/>
<accession>A0A182JJN8</accession>
<organism evidence="2">
    <name type="scientific">Anopheles atroparvus</name>
    <name type="common">European mosquito</name>
    <dbReference type="NCBI Taxonomy" id="41427"/>
    <lineage>
        <taxon>Eukaryota</taxon>
        <taxon>Metazoa</taxon>
        <taxon>Ecdysozoa</taxon>
        <taxon>Arthropoda</taxon>
        <taxon>Hexapoda</taxon>
        <taxon>Insecta</taxon>
        <taxon>Pterygota</taxon>
        <taxon>Neoptera</taxon>
        <taxon>Endopterygota</taxon>
        <taxon>Diptera</taxon>
        <taxon>Nematocera</taxon>
        <taxon>Culicoidea</taxon>
        <taxon>Culicidae</taxon>
        <taxon>Anophelinae</taxon>
        <taxon>Anopheles</taxon>
    </lineage>
</organism>
<sequence>MCSVWHGSACVARGSQGSPGHGCDSQRDFRRLARWLILWNGGGYPSRLHLCCDEKGLVNAGPTTQGWTLSHATAPARAPTLSPPNMPTSPPTMPPTMAPGPVKMLPMPAPTKAPVRKPPLATPPIAISMQLSSGLSRPFSHSQSDIPAGYDKSV</sequence>
<feature type="compositionally biased region" description="Pro residues" evidence="1">
    <location>
        <begin position="81"/>
        <end position="98"/>
    </location>
</feature>
<protein>
    <submittedName>
        <fullName evidence="2">Uncharacterized protein</fullName>
    </submittedName>
</protein>
<dbReference type="AlphaFoldDB" id="A0A182JJN8"/>
<dbReference type="EnsemblMetazoa" id="AATE019323-RA">
    <property type="protein sequence ID" value="AATE019323-PA.1"/>
    <property type="gene ID" value="AATE019323"/>
</dbReference>
<evidence type="ECO:0000313" key="2">
    <source>
        <dbReference type="EnsemblMetazoa" id="AATE019323-PA.1"/>
    </source>
</evidence>
<reference evidence="2" key="1">
    <citation type="submission" date="2022-08" db="UniProtKB">
        <authorList>
            <consortium name="EnsemblMetazoa"/>
        </authorList>
    </citation>
    <scope>IDENTIFICATION</scope>
    <source>
        <strain evidence="2">EBRO</strain>
    </source>
</reference>
<evidence type="ECO:0000256" key="1">
    <source>
        <dbReference type="SAM" id="MobiDB-lite"/>
    </source>
</evidence>
<name>A0A182JJN8_ANOAO</name>
<dbReference type="VEuPathDB" id="VectorBase:AATE019323"/>
<feature type="compositionally biased region" description="Polar residues" evidence="1">
    <location>
        <begin position="134"/>
        <end position="145"/>
    </location>
</feature>